<sequence>MVVSGTMVFSSAAVFTTPDSEVPAIPFQYAAGAVAVYPVRLQEATFDVRVPLSASDRQPLHPRYQTRFACVYCHHHKLGCNYQRPCERCVRAGLADQCVDRPHSCKRGSRQRVLSE</sequence>
<reference evidence="2 3" key="1">
    <citation type="submission" date="2018-03" db="EMBL/GenBank/DDBJ databases">
        <authorList>
            <person name="Fogelqvist J."/>
        </authorList>
    </citation>
    <scope>NUCLEOTIDE SEQUENCE [LARGE SCALE GENOMIC DNA]</scope>
</reference>
<dbReference type="PROSITE" id="PS50048">
    <property type="entry name" value="ZN2_CY6_FUNGAL_2"/>
    <property type="match status" value="1"/>
</dbReference>
<dbReference type="InterPro" id="IPR001138">
    <property type="entry name" value="Zn2Cys6_DnaBD"/>
</dbReference>
<name>A0A3P3YBN8_PLABS</name>
<dbReference type="SMART" id="SM00066">
    <property type="entry name" value="GAL4"/>
    <property type="match status" value="1"/>
</dbReference>
<dbReference type="EMBL" id="OVEO01000008">
    <property type="protein sequence ID" value="SPQ97575.1"/>
    <property type="molecule type" value="Genomic_DNA"/>
</dbReference>
<geneLocation type="mitochondrion" evidence="2"/>
<gene>
    <name evidence="2" type="ORF">PLBR_LOCUS4790</name>
</gene>
<dbReference type="SUPFAM" id="SSF57701">
    <property type="entry name" value="Zn2/Cys6 DNA-binding domain"/>
    <property type="match status" value="1"/>
</dbReference>
<feature type="domain" description="Zn(2)-C6 fungal-type" evidence="1">
    <location>
        <begin position="69"/>
        <end position="100"/>
    </location>
</feature>
<dbReference type="Proteomes" id="UP000290189">
    <property type="component" value="Unassembled WGS sequence"/>
</dbReference>
<dbReference type="GO" id="GO:0000981">
    <property type="term" value="F:DNA-binding transcription factor activity, RNA polymerase II-specific"/>
    <property type="evidence" value="ECO:0007669"/>
    <property type="project" value="InterPro"/>
</dbReference>
<dbReference type="Pfam" id="PF00172">
    <property type="entry name" value="Zn_clus"/>
    <property type="match status" value="1"/>
</dbReference>
<dbReference type="GO" id="GO:0008270">
    <property type="term" value="F:zinc ion binding"/>
    <property type="evidence" value="ECO:0007669"/>
    <property type="project" value="InterPro"/>
</dbReference>
<evidence type="ECO:0000313" key="3">
    <source>
        <dbReference type="Proteomes" id="UP000290189"/>
    </source>
</evidence>
<dbReference type="Gene3D" id="4.10.240.10">
    <property type="entry name" value="Zn(2)-C6 fungal-type DNA-binding domain"/>
    <property type="match status" value="1"/>
</dbReference>
<dbReference type="AlphaFoldDB" id="A0A3P3YBN8"/>
<dbReference type="PROSITE" id="PS00463">
    <property type="entry name" value="ZN2_CY6_FUNGAL_1"/>
    <property type="match status" value="1"/>
</dbReference>
<organism evidence="2 3">
    <name type="scientific">Plasmodiophora brassicae</name>
    <name type="common">Clubroot disease agent</name>
    <dbReference type="NCBI Taxonomy" id="37360"/>
    <lineage>
        <taxon>Eukaryota</taxon>
        <taxon>Sar</taxon>
        <taxon>Rhizaria</taxon>
        <taxon>Endomyxa</taxon>
        <taxon>Phytomyxea</taxon>
        <taxon>Plasmodiophorida</taxon>
        <taxon>Plasmodiophoridae</taxon>
        <taxon>Plasmodiophora</taxon>
    </lineage>
</organism>
<evidence type="ECO:0000313" key="2">
    <source>
        <dbReference type="EMBL" id="SPQ97575.1"/>
    </source>
</evidence>
<evidence type="ECO:0000259" key="1">
    <source>
        <dbReference type="PROSITE" id="PS50048"/>
    </source>
</evidence>
<dbReference type="InterPro" id="IPR036864">
    <property type="entry name" value="Zn2-C6_fun-type_DNA-bd_sf"/>
</dbReference>
<proteinExistence type="predicted"/>
<keyword evidence="2" id="KW-0496">Mitochondrion</keyword>
<protein>
    <recommendedName>
        <fullName evidence="1">Zn(2)-C6 fungal-type domain-containing protein</fullName>
    </recommendedName>
</protein>
<accession>A0A3P3YBN8</accession>